<evidence type="ECO:0000256" key="2">
    <source>
        <dbReference type="ARBA" id="ARBA00022801"/>
    </source>
</evidence>
<evidence type="ECO:0000313" key="4">
    <source>
        <dbReference type="EMBL" id="MBR7797151.1"/>
    </source>
</evidence>
<dbReference type="InterPro" id="IPR011008">
    <property type="entry name" value="Dimeric_a/b-barrel"/>
</dbReference>
<dbReference type="Pfam" id="PF00293">
    <property type="entry name" value="NUDIX"/>
    <property type="match status" value="1"/>
</dbReference>
<dbReference type="AlphaFoldDB" id="A0A941DWU7"/>
<comment type="cofactor">
    <cofactor evidence="1">
        <name>Mg(2+)</name>
        <dbReference type="ChEBI" id="CHEBI:18420"/>
    </cofactor>
</comment>
<keyword evidence="2" id="KW-0378">Hydrolase</keyword>
<dbReference type="PANTHER" id="PTHR43046">
    <property type="entry name" value="GDP-MANNOSE MANNOSYL HYDROLASE"/>
    <property type="match status" value="1"/>
</dbReference>
<keyword evidence="5" id="KW-1185">Reference proteome</keyword>
<dbReference type="GO" id="GO:0016787">
    <property type="term" value="F:hydrolase activity"/>
    <property type="evidence" value="ECO:0007669"/>
    <property type="project" value="UniProtKB-KW"/>
</dbReference>
<comment type="caution">
    <text evidence="4">The sequence shown here is derived from an EMBL/GenBank/DDBJ whole genome shotgun (WGS) entry which is preliminary data.</text>
</comment>
<dbReference type="PANTHER" id="PTHR43046:SF2">
    <property type="entry name" value="8-OXO-DGTP DIPHOSPHATASE-RELATED"/>
    <property type="match status" value="1"/>
</dbReference>
<gene>
    <name evidence="4" type="ORF">KCX74_14010</name>
</gene>
<dbReference type="EMBL" id="JAGSOT010000044">
    <property type="protein sequence ID" value="MBR7797151.1"/>
    <property type="molecule type" value="Genomic_DNA"/>
</dbReference>
<evidence type="ECO:0000256" key="1">
    <source>
        <dbReference type="ARBA" id="ARBA00001946"/>
    </source>
</evidence>
<dbReference type="Pfam" id="PF07978">
    <property type="entry name" value="NIPSNAP"/>
    <property type="match status" value="1"/>
</dbReference>
<name>A0A941DWU7_9BACI</name>
<protein>
    <submittedName>
        <fullName evidence="4">NUDIX domain-containing protein</fullName>
    </submittedName>
</protein>
<accession>A0A941DWU7</accession>
<reference evidence="4" key="1">
    <citation type="submission" date="2021-04" db="EMBL/GenBank/DDBJ databases">
        <title>Isolation and polyphasic classification of algal microorganism.</title>
        <authorList>
            <person name="Wang S."/>
        </authorList>
    </citation>
    <scope>NUCLEOTIDE SEQUENCE</scope>
    <source>
        <strain evidence="4">720a</strain>
    </source>
</reference>
<proteinExistence type="predicted"/>
<evidence type="ECO:0000313" key="5">
    <source>
        <dbReference type="Proteomes" id="UP000675284"/>
    </source>
</evidence>
<organism evidence="4 5">
    <name type="scientific">Virgibacillus salarius</name>
    <dbReference type="NCBI Taxonomy" id="447199"/>
    <lineage>
        <taxon>Bacteria</taxon>
        <taxon>Bacillati</taxon>
        <taxon>Bacillota</taxon>
        <taxon>Bacilli</taxon>
        <taxon>Bacillales</taxon>
        <taxon>Bacillaceae</taxon>
        <taxon>Virgibacillus</taxon>
    </lineage>
</organism>
<dbReference type="InterPro" id="IPR015797">
    <property type="entry name" value="NUDIX_hydrolase-like_dom_sf"/>
</dbReference>
<dbReference type="CDD" id="cd02883">
    <property type="entry name" value="NUDIX_Hydrolase"/>
    <property type="match status" value="1"/>
</dbReference>
<dbReference type="SUPFAM" id="SSF55811">
    <property type="entry name" value="Nudix"/>
    <property type="match status" value="1"/>
</dbReference>
<dbReference type="Proteomes" id="UP000675284">
    <property type="component" value="Unassembled WGS sequence"/>
</dbReference>
<dbReference type="SUPFAM" id="SSF54909">
    <property type="entry name" value="Dimeric alpha+beta barrel"/>
    <property type="match status" value="1"/>
</dbReference>
<feature type="domain" description="Nudix hydrolase" evidence="3">
    <location>
        <begin position="106"/>
        <end position="242"/>
    </location>
</feature>
<dbReference type="RefSeq" id="WP_026682973.1">
    <property type="nucleotide sequence ID" value="NZ_BAAACY010000029.1"/>
</dbReference>
<dbReference type="PROSITE" id="PS51462">
    <property type="entry name" value="NUDIX"/>
    <property type="match status" value="1"/>
</dbReference>
<dbReference type="PROSITE" id="PS00893">
    <property type="entry name" value="NUDIX_BOX"/>
    <property type="match status" value="1"/>
</dbReference>
<dbReference type="InterPro" id="IPR000086">
    <property type="entry name" value="NUDIX_hydrolase_dom"/>
</dbReference>
<dbReference type="InterPro" id="IPR012577">
    <property type="entry name" value="NIPSNAP"/>
</dbReference>
<evidence type="ECO:0000259" key="3">
    <source>
        <dbReference type="PROSITE" id="PS51462"/>
    </source>
</evidence>
<dbReference type="Gene3D" id="3.90.79.10">
    <property type="entry name" value="Nucleoside Triphosphate Pyrophosphohydrolase"/>
    <property type="match status" value="1"/>
</dbReference>
<sequence>MIYRKKTYKLKKGNVEAFNNFFHEYLLPNQLTYGANLVGRWVNQSNDEITAMWAYNNMEEYERIEANIRASDLHKMGQKKRKELGDIIIDSRQEFLTSTGNDQYPKHIVSVSGYITNDQGEVLLVRNMDRADTMEIPGGQVEEEESLLEAVHREIKEETGAIVQMDGITGIYQNVTKGIINIVFRGKYISGDLRTQEEETTEVCFRKLTATNTSQYITREHFLDRVLDAMHPTYIPYEAFEIRPHHILHQLRPSIKQEQ</sequence>
<dbReference type="InterPro" id="IPR020084">
    <property type="entry name" value="NUDIX_hydrolase_CS"/>
</dbReference>
<dbReference type="Gene3D" id="3.30.70.100">
    <property type="match status" value="1"/>
</dbReference>